<reference evidence="1 2" key="1">
    <citation type="submission" date="2014-10" db="EMBL/GenBank/DDBJ databases">
        <title>Draft genome sequence of Actinoplanes utahensis NRRL 12052.</title>
        <authorList>
            <person name="Velasco-Bucheli B."/>
            <person name="del Cerro C."/>
            <person name="Hormigo D."/>
            <person name="Garcia J.L."/>
            <person name="Acebal C."/>
            <person name="Arroyo M."/>
            <person name="de la Mata I."/>
        </authorList>
    </citation>
    <scope>NUCLEOTIDE SEQUENCE [LARGE SCALE GENOMIC DNA]</scope>
    <source>
        <strain evidence="1 2">NRRL 12052</strain>
    </source>
</reference>
<gene>
    <name evidence="1" type="ORF">MB27_11745</name>
</gene>
<evidence type="ECO:0000313" key="1">
    <source>
        <dbReference type="EMBL" id="KHD77403.1"/>
    </source>
</evidence>
<keyword evidence="2" id="KW-1185">Reference proteome</keyword>
<dbReference type="eggNOG" id="COG1196">
    <property type="taxonomic scope" value="Bacteria"/>
</dbReference>
<protein>
    <submittedName>
        <fullName evidence="1">Uncharacterized protein</fullName>
    </submittedName>
</protein>
<proteinExistence type="predicted"/>
<dbReference type="Proteomes" id="UP000054537">
    <property type="component" value="Unassembled WGS sequence"/>
</dbReference>
<dbReference type="RefSeq" id="WP_043524314.1">
    <property type="nucleotide sequence ID" value="NZ_BAABKU010000020.1"/>
</dbReference>
<comment type="caution">
    <text evidence="1">The sequence shown here is derived from an EMBL/GenBank/DDBJ whole genome shotgun (WGS) entry which is preliminary data.</text>
</comment>
<dbReference type="AlphaFoldDB" id="A0A0A6UQU2"/>
<dbReference type="OrthoDB" id="3462345at2"/>
<evidence type="ECO:0000313" key="2">
    <source>
        <dbReference type="Proteomes" id="UP000054537"/>
    </source>
</evidence>
<accession>A0A0A6UQU2</accession>
<dbReference type="STRING" id="1869.MB27_11745"/>
<sequence length="469" mass="51885">MSGRKVSYVSVEAGEARRMREAQARLTTLRADLPRLLDKVREDTRQAADRQVREAERRQRGYAEAVGRLSTDIRQVEVEAQRRTEENAHRLHHEMTAQIAAAGQRHAADLADHDRRIRDTVRRGEERLQSALVAESAARRQVTERLARGIERIGQDVAAQRERELGAARQWLADAGVLRDYIAGELAHDRLAPGRLHRLEQDLAIAAGNAGNGLSQAAVAQAQSAYASLSELRATVELRQQEWTELRDQARERFLLLRGVIQAISEPGGADGEEVDVDFWTHGRYRALEQQVDRILGAVDSDGPEELRRLLETEAPRLQAEHEQLVEIAAEAVANSQLRADIADRVVQTLAAAGYDRDIDGGYEGEDFRSGFVARTRHEDGSEVVVTVLPVDERGTAELAIHSIDVGLGAEEERRARATALVGELRRGGLQVSDAAEAPPAGRVDELRDISRIKKMPPGSVVPAPEARR</sequence>
<name>A0A0A6UQU2_ACTUT</name>
<dbReference type="EMBL" id="JRTT01000011">
    <property type="protein sequence ID" value="KHD77403.1"/>
    <property type="molecule type" value="Genomic_DNA"/>
</dbReference>
<organism evidence="1 2">
    <name type="scientific">Actinoplanes utahensis</name>
    <dbReference type="NCBI Taxonomy" id="1869"/>
    <lineage>
        <taxon>Bacteria</taxon>
        <taxon>Bacillati</taxon>
        <taxon>Actinomycetota</taxon>
        <taxon>Actinomycetes</taxon>
        <taxon>Micromonosporales</taxon>
        <taxon>Micromonosporaceae</taxon>
        <taxon>Actinoplanes</taxon>
    </lineage>
</organism>